<dbReference type="PROSITE" id="PS51257">
    <property type="entry name" value="PROKAR_LIPOPROTEIN"/>
    <property type="match status" value="1"/>
</dbReference>
<dbReference type="PANTHER" id="PTHR47245">
    <property type="entry name" value="PEPTIDYLPROLYL ISOMERASE"/>
    <property type="match status" value="1"/>
</dbReference>
<keyword evidence="1" id="KW-0697">Rotamase</keyword>
<dbReference type="InterPro" id="IPR050245">
    <property type="entry name" value="PrsA_foldase"/>
</dbReference>
<dbReference type="InterPro" id="IPR027304">
    <property type="entry name" value="Trigger_fact/SurA_dom_sf"/>
</dbReference>
<dbReference type="STRING" id="52689.AKG39_01805"/>
<dbReference type="OrthoDB" id="14196at2"/>
<evidence type="ECO:0000256" key="1">
    <source>
        <dbReference type="PROSITE-ProRule" id="PRU00278"/>
    </source>
</evidence>
<dbReference type="PATRIC" id="fig|52689.4.peg.3064"/>
<keyword evidence="4" id="KW-1185">Reference proteome</keyword>
<dbReference type="Proteomes" id="UP000036873">
    <property type="component" value="Unassembled WGS sequence"/>
</dbReference>
<dbReference type="Pfam" id="PF13624">
    <property type="entry name" value="SurA_N_3"/>
    <property type="match status" value="2"/>
</dbReference>
<feature type="domain" description="PpiC" evidence="2">
    <location>
        <begin position="334"/>
        <end position="426"/>
    </location>
</feature>
<accession>A0A0L6U3X0</accession>
<dbReference type="SUPFAM" id="SSF109998">
    <property type="entry name" value="Triger factor/SurA peptide-binding domain-like"/>
    <property type="match status" value="2"/>
</dbReference>
<dbReference type="InterPro" id="IPR000297">
    <property type="entry name" value="PPIase_PpiC"/>
</dbReference>
<dbReference type="GO" id="GO:0003755">
    <property type="term" value="F:peptidyl-prolyl cis-trans isomerase activity"/>
    <property type="evidence" value="ECO:0007669"/>
    <property type="project" value="UniProtKB-KW"/>
</dbReference>
<dbReference type="AlphaFoldDB" id="A0A0L6U3X0"/>
<organism evidence="3 4">
    <name type="scientific">Acetobacterium bakii</name>
    <dbReference type="NCBI Taxonomy" id="52689"/>
    <lineage>
        <taxon>Bacteria</taxon>
        <taxon>Bacillati</taxon>
        <taxon>Bacillota</taxon>
        <taxon>Clostridia</taxon>
        <taxon>Eubacteriales</taxon>
        <taxon>Eubacteriaceae</taxon>
        <taxon>Acetobacterium</taxon>
    </lineage>
</organism>
<dbReference type="Pfam" id="PF13145">
    <property type="entry name" value="Rotamase_2"/>
    <property type="match status" value="1"/>
</dbReference>
<keyword evidence="1 3" id="KW-0413">Isomerase</keyword>
<dbReference type="EMBL" id="LGYO01000006">
    <property type="protein sequence ID" value="KNZ43211.1"/>
    <property type="molecule type" value="Genomic_DNA"/>
</dbReference>
<proteinExistence type="predicted"/>
<dbReference type="InterPro" id="IPR046357">
    <property type="entry name" value="PPIase_dom_sf"/>
</dbReference>
<evidence type="ECO:0000259" key="2">
    <source>
        <dbReference type="PROSITE" id="PS50198"/>
    </source>
</evidence>
<dbReference type="PANTHER" id="PTHR47245:SF2">
    <property type="entry name" value="PEPTIDYL-PROLYL CIS-TRANS ISOMERASE HP_0175-RELATED"/>
    <property type="match status" value="1"/>
</dbReference>
<dbReference type="RefSeq" id="WP_050738656.1">
    <property type="nucleotide sequence ID" value="NZ_LGYO01000006.1"/>
</dbReference>
<sequence>MKTKKLRTITLLLAVTILISFVGSGCSLVKVNPEADKKQVVAEINGEQILKESYNNYLAYYQMYYEASGMTFPTDVELKQLQLDLLDDLVRVETMAAQGKKDGVTVDEAVLTADAESIITSIKTTLGDEKYAAALAKNNTDTGSFETFMKAFVANNEYANTVAANYNSALLLDPAKELTTVVGTVGGDNVTKDVYNYRLSNEEFLAYYQNQEALATDDETMKTVNDNIFNTIAEQKAMTKYAEENNLTLAQEDVDGYITSQQAFVNSLLPGDETLQQYLDGKYLTVAQYREFEKQDAKATAAAAAIQADLASKAKVSDKEIKTYYDENKNSYDTSTVSAKHILATDETLAKQIYEEAKNAKTVEEFDAVMTKYQTVEGVSQATDLGAFTYATMVSAFSDAAFGMEKNTVSEPVKTDYGYHIIYVYDKNQAEIPALDTKKEEITEVLKNQKATEEFDKLKTKLTKKLTIKFDKILTPLETYMEQLKTDLNVEVFQNKI</sequence>
<protein>
    <submittedName>
        <fullName evidence="3">Peptidylprolyl isomerase</fullName>
    </submittedName>
</protein>
<comment type="caution">
    <text evidence="3">The sequence shown here is derived from an EMBL/GenBank/DDBJ whole genome shotgun (WGS) entry which is preliminary data.</text>
</comment>
<name>A0A0L6U3X0_9FIRM</name>
<dbReference type="SUPFAM" id="SSF54534">
    <property type="entry name" value="FKBP-like"/>
    <property type="match status" value="1"/>
</dbReference>
<evidence type="ECO:0000313" key="4">
    <source>
        <dbReference type="Proteomes" id="UP000036873"/>
    </source>
</evidence>
<dbReference type="PROSITE" id="PS50198">
    <property type="entry name" value="PPIC_PPIASE_2"/>
    <property type="match status" value="1"/>
</dbReference>
<dbReference type="Gene3D" id="3.10.50.40">
    <property type="match status" value="1"/>
</dbReference>
<gene>
    <name evidence="3" type="ORF">AKG39_01805</name>
</gene>
<dbReference type="Gene3D" id="1.10.4030.10">
    <property type="entry name" value="Porin chaperone SurA, peptide-binding domain"/>
    <property type="match status" value="1"/>
</dbReference>
<evidence type="ECO:0000313" key="3">
    <source>
        <dbReference type="EMBL" id="KNZ43211.1"/>
    </source>
</evidence>
<reference evidence="4" key="1">
    <citation type="submission" date="2015-07" db="EMBL/GenBank/DDBJ databases">
        <title>Draft genome sequence of Acetobacterium bakii DSM 8293, a potential psychrophilic chemical producer through syngas fermentation.</title>
        <authorList>
            <person name="Song Y."/>
            <person name="Hwang S."/>
            <person name="Cho B.-K."/>
        </authorList>
    </citation>
    <scope>NUCLEOTIDE SEQUENCE [LARGE SCALE GENOMIC DNA]</scope>
    <source>
        <strain evidence="4">DSM 8239</strain>
    </source>
</reference>